<reference evidence="7 8" key="1">
    <citation type="submission" date="2010-08" db="EMBL/GenBank/DDBJ databases">
        <title>The draft genome of Desulfovibrio fructosovorans JJ.</title>
        <authorList>
            <consortium name="US DOE Joint Genome Institute (JGI-PGF)"/>
            <person name="Lucas S."/>
            <person name="Copeland A."/>
            <person name="Lapidus A."/>
            <person name="Cheng J.-F."/>
            <person name="Bruce D."/>
            <person name="Goodwin L."/>
            <person name="Pitluck S."/>
            <person name="Land M.L."/>
            <person name="Hauser L."/>
            <person name="Chang Y.-J."/>
            <person name="Jeffries C."/>
            <person name="Wall J.D."/>
            <person name="Stahl D.A."/>
            <person name="Arkin A.P."/>
            <person name="Dehal P."/>
            <person name="Stolyar S.M."/>
            <person name="Hazen T.C."/>
            <person name="Woyke T.J."/>
        </authorList>
    </citation>
    <scope>NUCLEOTIDE SEQUENCE [LARGE SCALE GENOMIC DNA]</scope>
    <source>
        <strain evidence="7 8">JJ</strain>
    </source>
</reference>
<keyword evidence="8" id="KW-1185">Reference proteome</keyword>
<dbReference type="GO" id="GO:0016628">
    <property type="term" value="F:oxidoreductase activity, acting on the CH-CH group of donors, NAD or NADP as acceptor"/>
    <property type="evidence" value="ECO:0007669"/>
    <property type="project" value="InterPro"/>
</dbReference>
<evidence type="ECO:0000256" key="5">
    <source>
        <dbReference type="SAM" id="Phobius"/>
    </source>
</evidence>
<protein>
    <submittedName>
        <fullName evidence="7">Nucleotide sugar dehydrogenase</fullName>
    </submittedName>
</protein>
<dbReference type="InterPro" id="IPR017476">
    <property type="entry name" value="UDP-Glc/GDP-Man"/>
</dbReference>
<evidence type="ECO:0000313" key="8">
    <source>
        <dbReference type="Proteomes" id="UP000006250"/>
    </source>
</evidence>
<comment type="similarity">
    <text evidence="1 4">Belongs to the UDP-glucose/GDP-mannose dehydrogenase family.</text>
</comment>
<dbReference type="InterPro" id="IPR028359">
    <property type="entry name" value="UDP_ManNAc/GlcNAc_DH"/>
</dbReference>
<evidence type="ECO:0000256" key="2">
    <source>
        <dbReference type="ARBA" id="ARBA00023002"/>
    </source>
</evidence>
<keyword evidence="5" id="KW-0812">Transmembrane</keyword>
<dbReference type="GO" id="GO:0000271">
    <property type="term" value="P:polysaccharide biosynthetic process"/>
    <property type="evidence" value="ECO:0007669"/>
    <property type="project" value="InterPro"/>
</dbReference>
<dbReference type="InterPro" id="IPR014027">
    <property type="entry name" value="UDP-Glc/GDP-Man_DH_C"/>
</dbReference>
<dbReference type="SUPFAM" id="SSF52413">
    <property type="entry name" value="UDP-glucose/GDP-mannose dehydrogenase C-terminal domain"/>
    <property type="match status" value="1"/>
</dbReference>
<dbReference type="InterPro" id="IPR014026">
    <property type="entry name" value="UDP-Glc/GDP-Man_DH_dimer"/>
</dbReference>
<dbReference type="GO" id="GO:0016616">
    <property type="term" value="F:oxidoreductase activity, acting on the CH-OH group of donors, NAD or NADP as acceptor"/>
    <property type="evidence" value="ECO:0007669"/>
    <property type="project" value="InterPro"/>
</dbReference>
<dbReference type="PANTHER" id="PTHR43491:SF2">
    <property type="entry name" value="UDP-N-ACETYL-D-MANNOSAMINE DEHYDROGENASE"/>
    <property type="match status" value="1"/>
</dbReference>
<dbReference type="Pfam" id="PF00984">
    <property type="entry name" value="UDPG_MGDP_dh"/>
    <property type="match status" value="1"/>
</dbReference>
<dbReference type="InterPro" id="IPR036220">
    <property type="entry name" value="UDP-Glc/GDP-Man_DH_C_sf"/>
</dbReference>
<dbReference type="NCBIfam" id="TIGR03026">
    <property type="entry name" value="NDP-sugDHase"/>
    <property type="match status" value="1"/>
</dbReference>
<evidence type="ECO:0000313" key="7">
    <source>
        <dbReference type="EMBL" id="EFL49783.1"/>
    </source>
</evidence>
<proteinExistence type="inferred from homology"/>
<dbReference type="EMBL" id="AECZ01000033">
    <property type="protein sequence ID" value="EFL49783.1"/>
    <property type="molecule type" value="Genomic_DNA"/>
</dbReference>
<keyword evidence="3" id="KW-0520">NAD</keyword>
<dbReference type="PANTHER" id="PTHR43491">
    <property type="entry name" value="UDP-N-ACETYL-D-MANNOSAMINE DEHYDROGENASE"/>
    <property type="match status" value="1"/>
</dbReference>
<dbReference type="Pfam" id="PF03720">
    <property type="entry name" value="UDPG_MGDP_dh_C"/>
    <property type="match status" value="1"/>
</dbReference>
<dbReference type="Pfam" id="PF03721">
    <property type="entry name" value="UDPG_MGDP_dh_N"/>
    <property type="match status" value="1"/>
</dbReference>
<evidence type="ECO:0000256" key="3">
    <source>
        <dbReference type="ARBA" id="ARBA00023027"/>
    </source>
</evidence>
<dbReference type="InterPro" id="IPR008927">
    <property type="entry name" value="6-PGluconate_DH-like_C_sf"/>
</dbReference>
<dbReference type="GO" id="GO:0051287">
    <property type="term" value="F:NAD binding"/>
    <property type="evidence" value="ECO:0007669"/>
    <property type="project" value="InterPro"/>
</dbReference>
<dbReference type="InterPro" id="IPR036291">
    <property type="entry name" value="NAD(P)-bd_dom_sf"/>
</dbReference>
<comment type="caution">
    <text evidence="7">The sequence shown here is derived from an EMBL/GenBank/DDBJ whole genome shotgun (WGS) entry which is preliminary data.</text>
</comment>
<dbReference type="AlphaFoldDB" id="E1K0U5"/>
<dbReference type="Proteomes" id="UP000006250">
    <property type="component" value="Unassembled WGS sequence"/>
</dbReference>
<dbReference type="SUPFAM" id="SSF51735">
    <property type="entry name" value="NAD(P)-binding Rossmann-fold domains"/>
    <property type="match status" value="1"/>
</dbReference>
<name>E1K0U5_SOLFR</name>
<keyword evidence="2" id="KW-0560">Oxidoreductase</keyword>
<sequence>MITFQDIREKNASIAVIGLGYVGLPLAVALSRHFDVVGFDIKAARVAELENGQDSTLEVEPADLAAATVRYTSDPADLSACKFFIVAVPTPINANRVPELGPLVGASELLGKRLTAGSVVVYESTVYPGLTEEICQPLLEKGSGLAAGKDFFIGYSPERINPGDRVHTLKTVVKIVSGQTPKVTDLLADVYGAVVTAGIHKAPSIKVAEAAKVIENTQRDINIALMNELSLICERLDIDTTDVLEAAGSKWNFLPFRPGLVGGHCIGVDPYYLLYKAQSLNLHPEVIPAGRRINDSMGKHVAEATMKLIIRAECRAATPRIGVLGLTFKENVPDLRNTKVVDIVRELCEFRMHVLVHDPMASPEEAREEYGLTLVPMEELRDLDALIIAVGHDAFKGLSLTDLAGWFRASVEPILVDVKGIFDRAAGEAAGFRYWRL</sequence>
<dbReference type="PIRSF" id="PIRSF500136">
    <property type="entry name" value="UDP_ManNAc_DH"/>
    <property type="match status" value="1"/>
</dbReference>
<evidence type="ECO:0000256" key="4">
    <source>
        <dbReference type="PIRNR" id="PIRNR000124"/>
    </source>
</evidence>
<keyword evidence="5" id="KW-1133">Transmembrane helix</keyword>
<dbReference type="eggNOG" id="COG0677">
    <property type="taxonomic scope" value="Bacteria"/>
</dbReference>
<dbReference type="Gene3D" id="3.40.50.720">
    <property type="entry name" value="NAD(P)-binding Rossmann-like Domain"/>
    <property type="match status" value="2"/>
</dbReference>
<dbReference type="OrthoDB" id="9803238at2"/>
<dbReference type="SUPFAM" id="SSF48179">
    <property type="entry name" value="6-phosphogluconate dehydrogenase C-terminal domain-like"/>
    <property type="match status" value="1"/>
</dbReference>
<keyword evidence="5" id="KW-0472">Membrane</keyword>
<dbReference type="InterPro" id="IPR001732">
    <property type="entry name" value="UDP-Glc/GDP-Man_DH_N"/>
</dbReference>
<dbReference type="STRING" id="596151.DesfrDRAFT_3495"/>
<dbReference type="PIRSF" id="PIRSF000124">
    <property type="entry name" value="UDPglc_GDPman_dh"/>
    <property type="match status" value="1"/>
</dbReference>
<gene>
    <name evidence="7" type="ORF">DesfrDRAFT_3495</name>
</gene>
<dbReference type="SMART" id="SM00984">
    <property type="entry name" value="UDPG_MGDP_dh_C"/>
    <property type="match status" value="1"/>
</dbReference>
<accession>E1K0U5</accession>
<evidence type="ECO:0000259" key="6">
    <source>
        <dbReference type="SMART" id="SM00984"/>
    </source>
</evidence>
<organism evidence="7 8">
    <name type="scientific">Solidesulfovibrio fructosivorans JJ]</name>
    <dbReference type="NCBI Taxonomy" id="596151"/>
    <lineage>
        <taxon>Bacteria</taxon>
        <taxon>Pseudomonadati</taxon>
        <taxon>Thermodesulfobacteriota</taxon>
        <taxon>Desulfovibrionia</taxon>
        <taxon>Desulfovibrionales</taxon>
        <taxon>Desulfovibrionaceae</taxon>
        <taxon>Solidesulfovibrio</taxon>
    </lineage>
</organism>
<evidence type="ECO:0000256" key="1">
    <source>
        <dbReference type="ARBA" id="ARBA00006601"/>
    </source>
</evidence>
<feature type="transmembrane region" description="Helical" evidence="5">
    <location>
        <begin position="12"/>
        <end position="30"/>
    </location>
</feature>
<feature type="domain" description="UDP-glucose/GDP-mannose dehydrogenase C-terminal" evidence="6">
    <location>
        <begin position="322"/>
        <end position="424"/>
    </location>
</feature>
<dbReference type="RefSeq" id="WP_005996071.1">
    <property type="nucleotide sequence ID" value="NZ_AECZ01000033.1"/>
</dbReference>